<organism evidence="3 4">
    <name type="scientific">Flavobacterium pallidum</name>
    <dbReference type="NCBI Taxonomy" id="2172098"/>
    <lineage>
        <taxon>Bacteria</taxon>
        <taxon>Pseudomonadati</taxon>
        <taxon>Bacteroidota</taxon>
        <taxon>Flavobacteriia</taxon>
        <taxon>Flavobacteriales</taxon>
        <taxon>Flavobacteriaceae</taxon>
        <taxon>Flavobacterium</taxon>
    </lineage>
</organism>
<proteinExistence type="predicted"/>
<feature type="chain" id="PRO_5015540601" evidence="1">
    <location>
        <begin position="26"/>
        <end position="129"/>
    </location>
</feature>
<evidence type="ECO:0000313" key="4">
    <source>
        <dbReference type="Proteomes" id="UP000244937"/>
    </source>
</evidence>
<dbReference type="AlphaFoldDB" id="A0A2S1SLB6"/>
<name>A0A2S1SLB6_9FLAO</name>
<dbReference type="PROSITE" id="PS51724">
    <property type="entry name" value="SPOR"/>
    <property type="match status" value="1"/>
</dbReference>
<dbReference type="InterPro" id="IPR007730">
    <property type="entry name" value="SPOR-like_dom"/>
</dbReference>
<evidence type="ECO:0000259" key="2">
    <source>
        <dbReference type="PROSITE" id="PS51724"/>
    </source>
</evidence>
<feature type="domain" description="SPOR" evidence="2">
    <location>
        <begin position="52"/>
        <end position="129"/>
    </location>
</feature>
<accession>A0A2S1SLB6</accession>
<dbReference type="GO" id="GO:0042834">
    <property type="term" value="F:peptidoglycan binding"/>
    <property type="evidence" value="ECO:0007669"/>
    <property type="project" value="InterPro"/>
</dbReference>
<dbReference type="OrthoDB" id="2473397at2"/>
<dbReference type="KEGG" id="fpal:HYN49_05410"/>
<dbReference type="EMBL" id="CP029187">
    <property type="protein sequence ID" value="AWI27198.1"/>
    <property type="molecule type" value="Genomic_DNA"/>
</dbReference>
<dbReference type="Pfam" id="PF05036">
    <property type="entry name" value="SPOR"/>
    <property type="match status" value="1"/>
</dbReference>
<reference evidence="3 4" key="1">
    <citation type="submission" date="2018-05" db="EMBL/GenBank/DDBJ databases">
        <title>Genome sequencing of Flavobacterium sp. HYN0049.</title>
        <authorList>
            <person name="Yi H."/>
            <person name="Baek C."/>
        </authorList>
    </citation>
    <scope>NUCLEOTIDE SEQUENCE [LARGE SCALE GENOMIC DNA]</scope>
    <source>
        <strain evidence="3 4">HYN0049</strain>
    </source>
</reference>
<keyword evidence="1" id="KW-0732">Signal</keyword>
<keyword evidence="4" id="KW-1185">Reference proteome</keyword>
<evidence type="ECO:0000256" key="1">
    <source>
        <dbReference type="SAM" id="SignalP"/>
    </source>
</evidence>
<dbReference type="RefSeq" id="WP_108904966.1">
    <property type="nucleotide sequence ID" value="NZ_CP029187.1"/>
</dbReference>
<gene>
    <name evidence="3" type="ORF">HYN49_05410</name>
</gene>
<protein>
    <submittedName>
        <fullName evidence="3">Sporulation protein</fullName>
    </submittedName>
</protein>
<dbReference type="Proteomes" id="UP000244937">
    <property type="component" value="Chromosome"/>
</dbReference>
<evidence type="ECO:0000313" key="3">
    <source>
        <dbReference type="EMBL" id="AWI27198.1"/>
    </source>
</evidence>
<feature type="signal peptide" evidence="1">
    <location>
        <begin position="1"/>
        <end position="25"/>
    </location>
</feature>
<dbReference type="InterPro" id="IPR036680">
    <property type="entry name" value="SPOR-like_sf"/>
</dbReference>
<dbReference type="SUPFAM" id="SSF110997">
    <property type="entry name" value="Sporulation related repeat"/>
    <property type="match status" value="1"/>
</dbReference>
<dbReference type="Gene3D" id="3.30.70.1070">
    <property type="entry name" value="Sporulation related repeat"/>
    <property type="match status" value="1"/>
</dbReference>
<sequence length="129" mass="14882">MKKMNQIKALSTIGILILSAVPMFSQEPKTTISQDPKFETLLKEKRRINSSITVNDRYKIQIYTGDSESSKKSLADFKKKFKNFDATIIFNTPFYKVWAGNFKTRIEAERSLNEIKAEYPNALLIKPNK</sequence>